<feature type="compositionally biased region" description="Polar residues" evidence="1">
    <location>
        <begin position="39"/>
        <end position="51"/>
    </location>
</feature>
<keyword evidence="3" id="KW-1185">Reference proteome</keyword>
<dbReference type="Proteomes" id="UP000664534">
    <property type="component" value="Unassembled WGS sequence"/>
</dbReference>
<evidence type="ECO:0000313" key="3">
    <source>
        <dbReference type="Proteomes" id="UP000664534"/>
    </source>
</evidence>
<evidence type="ECO:0000313" key="2">
    <source>
        <dbReference type="EMBL" id="CAF9942461.1"/>
    </source>
</evidence>
<gene>
    <name evidence="2" type="ORF">IMSHALPRED_003691</name>
</gene>
<name>A0A8H3J836_9LECA</name>
<feature type="region of interest" description="Disordered" evidence="1">
    <location>
        <begin position="108"/>
        <end position="144"/>
    </location>
</feature>
<accession>A0A8H3J836</accession>
<protein>
    <submittedName>
        <fullName evidence="2">Uncharacterized protein</fullName>
    </submittedName>
</protein>
<feature type="region of interest" description="Disordered" evidence="1">
    <location>
        <begin position="177"/>
        <end position="209"/>
    </location>
</feature>
<sequence>MATSSSLSATGSDGSHNLPGYGRDHSQDPLSHAYPQSPPVETSATNDLLHSHGSFNCTTLGDIAFPPSSDTSAAKAKPQQFAPIIPPQNLAHAIHPDTYHVARDVYRKSAGSQSHASSACPNGAVPPEPSHPAPHGPRYFSSTLDGACLGPHSRDPSHDLAGTTTRHAFADFSSIDFSRNPVPMNDPSGFNNPQLQQPASPTEPKPEVRHCDISLFPSSVHTAQD</sequence>
<feature type="region of interest" description="Disordered" evidence="1">
    <location>
        <begin position="1"/>
        <end position="51"/>
    </location>
</feature>
<comment type="caution">
    <text evidence="2">The sequence shown here is derived from an EMBL/GenBank/DDBJ whole genome shotgun (WGS) entry which is preliminary data.</text>
</comment>
<feature type="compositionally biased region" description="Low complexity" evidence="1">
    <location>
        <begin position="1"/>
        <end position="15"/>
    </location>
</feature>
<feature type="compositionally biased region" description="Pro residues" evidence="1">
    <location>
        <begin position="124"/>
        <end position="135"/>
    </location>
</feature>
<organism evidence="2 3">
    <name type="scientific">Imshaugia aleurites</name>
    <dbReference type="NCBI Taxonomy" id="172621"/>
    <lineage>
        <taxon>Eukaryota</taxon>
        <taxon>Fungi</taxon>
        <taxon>Dikarya</taxon>
        <taxon>Ascomycota</taxon>
        <taxon>Pezizomycotina</taxon>
        <taxon>Lecanoromycetes</taxon>
        <taxon>OSLEUM clade</taxon>
        <taxon>Lecanoromycetidae</taxon>
        <taxon>Lecanorales</taxon>
        <taxon>Lecanorineae</taxon>
        <taxon>Parmeliaceae</taxon>
        <taxon>Imshaugia</taxon>
    </lineage>
</organism>
<feature type="compositionally biased region" description="Polar residues" evidence="1">
    <location>
        <begin position="188"/>
        <end position="200"/>
    </location>
</feature>
<evidence type="ECO:0000256" key="1">
    <source>
        <dbReference type="SAM" id="MobiDB-lite"/>
    </source>
</evidence>
<dbReference type="EMBL" id="CAJPDT010000188">
    <property type="protein sequence ID" value="CAF9942461.1"/>
    <property type="molecule type" value="Genomic_DNA"/>
</dbReference>
<dbReference type="AlphaFoldDB" id="A0A8H3J836"/>
<proteinExistence type="predicted"/>
<reference evidence="2" key="1">
    <citation type="submission" date="2021-03" db="EMBL/GenBank/DDBJ databases">
        <authorList>
            <person name="Tagirdzhanova G."/>
        </authorList>
    </citation>
    <scope>NUCLEOTIDE SEQUENCE</scope>
</reference>
<feature type="compositionally biased region" description="Polar residues" evidence="1">
    <location>
        <begin position="110"/>
        <end position="120"/>
    </location>
</feature>